<dbReference type="Pfam" id="PF13426">
    <property type="entry name" value="PAS_9"/>
    <property type="match status" value="1"/>
</dbReference>
<protein>
    <recommendedName>
        <fullName evidence="2">histidine kinase</fullName>
        <ecNumber evidence="2">2.7.13.3</ecNumber>
    </recommendedName>
</protein>
<keyword evidence="3" id="KW-0597">Phosphoprotein</keyword>
<evidence type="ECO:0000313" key="8">
    <source>
        <dbReference type="EMBL" id="MCH7407928.1"/>
    </source>
</evidence>
<comment type="caution">
    <text evidence="8">The sequence shown here is derived from an EMBL/GenBank/DDBJ whole genome shotgun (WGS) entry which is preliminary data.</text>
</comment>
<dbReference type="InterPro" id="IPR000700">
    <property type="entry name" value="PAS-assoc_C"/>
</dbReference>
<dbReference type="PRINTS" id="PR00344">
    <property type="entry name" value="BCTRLSENSOR"/>
</dbReference>
<dbReference type="Pfam" id="PF02518">
    <property type="entry name" value="HATPase_c"/>
    <property type="match status" value="1"/>
</dbReference>
<dbReference type="InterPro" id="IPR029016">
    <property type="entry name" value="GAF-like_dom_sf"/>
</dbReference>
<keyword evidence="4" id="KW-0808">Transferase</keyword>
<evidence type="ECO:0000256" key="1">
    <source>
        <dbReference type="ARBA" id="ARBA00000085"/>
    </source>
</evidence>
<feature type="domain" description="Histidine kinase" evidence="6">
    <location>
        <begin position="868"/>
        <end position="1082"/>
    </location>
</feature>
<organism evidence="8 9">
    <name type="scientific">Belliella filtrata</name>
    <dbReference type="NCBI Taxonomy" id="2923435"/>
    <lineage>
        <taxon>Bacteria</taxon>
        <taxon>Pseudomonadati</taxon>
        <taxon>Bacteroidota</taxon>
        <taxon>Cytophagia</taxon>
        <taxon>Cytophagales</taxon>
        <taxon>Cyclobacteriaceae</taxon>
        <taxon>Belliella</taxon>
    </lineage>
</organism>
<dbReference type="InterPro" id="IPR004358">
    <property type="entry name" value="Sig_transdc_His_kin-like_C"/>
</dbReference>
<name>A0ABS9UUT7_9BACT</name>
<proteinExistence type="predicted"/>
<dbReference type="Gene3D" id="3.30.565.10">
    <property type="entry name" value="Histidine kinase-like ATPase, C-terminal domain"/>
    <property type="match status" value="1"/>
</dbReference>
<evidence type="ECO:0000259" key="7">
    <source>
        <dbReference type="PROSITE" id="PS50113"/>
    </source>
</evidence>
<evidence type="ECO:0000259" key="6">
    <source>
        <dbReference type="PROSITE" id="PS50109"/>
    </source>
</evidence>
<evidence type="ECO:0000256" key="4">
    <source>
        <dbReference type="ARBA" id="ARBA00022679"/>
    </source>
</evidence>
<dbReference type="InterPro" id="IPR003594">
    <property type="entry name" value="HATPase_dom"/>
</dbReference>
<dbReference type="Proteomes" id="UP001165489">
    <property type="component" value="Unassembled WGS sequence"/>
</dbReference>
<dbReference type="Gene3D" id="3.30.450.40">
    <property type="match status" value="1"/>
</dbReference>
<dbReference type="SUPFAM" id="SSF55785">
    <property type="entry name" value="PYP-like sensor domain (PAS domain)"/>
    <property type="match status" value="3"/>
</dbReference>
<dbReference type="InterPro" id="IPR005467">
    <property type="entry name" value="His_kinase_dom"/>
</dbReference>
<dbReference type="PANTHER" id="PTHR43304">
    <property type="entry name" value="PHYTOCHROME-LIKE PROTEIN CPH1"/>
    <property type="match status" value="1"/>
</dbReference>
<dbReference type="InterPro" id="IPR036097">
    <property type="entry name" value="HisK_dim/P_sf"/>
</dbReference>
<dbReference type="InterPro" id="IPR013655">
    <property type="entry name" value="PAS_fold_3"/>
</dbReference>
<comment type="catalytic activity">
    <reaction evidence="1">
        <text>ATP + protein L-histidine = ADP + protein N-phospho-L-histidine.</text>
        <dbReference type="EC" id="2.7.13.3"/>
    </reaction>
</comment>
<evidence type="ECO:0000313" key="9">
    <source>
        <dbReference type="Proteomes" id="UP001165489"/>
    </source>
</evidence>
<dbReference type="InterPro" id="IPR000014">
    <property type="entry name" value="PAS"/>
</dbReference>
<dbReference type="CDD" id="cd00130">
    <property type="entry name" value="PAS"/>
    <property type="match status" value="1"/>
</dbReference>
<evidence type="ECO:0000256" key="5">
    <source>
        <dbReference type="ARBA" id="ARBA00022777"/>
    </source>
</evidence>
<dbReference type="EC" id="2.7.13.3" evidence="2"/>
<feature type="domain" description="PAC" evidence="7">
    <location>
        <begin position="788"/>
        <end position="850"/>
    </location>
</feature>
<dbReference type="PANTHER" id="PTHR43304:SF1">
    <property type="entry name" value="PAC DOMAIN-CONTAINING PROTEIN"/>
    <property type="match status" value="1"/>
</dbReference>
<sequence length="1090" mass="125244">MKNNSTKNSFDNILFTLKRYKEGDFELLYISSEVRELINGDEKFYQESFFRSLFPTLPCSIFEFLFEALGTGEKILCPIIIKNRSFQFVQIEGYIINQEDDTYLITALISPQANPNHIPYAWLITADNVFHLSKNKNQETDWKKFILNRFPFIAENSLQELIQDSASKSICIFPDRLYLTKEILANKVSLFQLEYHDPVSSRHAGLPKPSRSNLIYYEIDTKTGQMELSGAIEKVLGYKASKFENFTHSNWKKLIHPEDKKAYNHGFKQTNLLIYKFLHADGHYVFLQDEVEKIQKEESQDEIIIGVLGDISELKEIEKNLLDHKSVLDELTAVVPGIVYMLKAYPGGKHKYIFVSEGSKELAGIEPSEILLDEKALENLIHADDLDKVIQADKNAYLNNQKFESQFRIQTKDGQIKWIHGASNKLEKYKNESIWAGLFIDITQSKLNEEKAFQQQAKYKLLFNENPVSIFHYDIEGNILSANKAFLSNLGLEDESRLIGENIFELVDGQRIQKALIDSIAQGFANFEGVYYSYFNQKVFQIRFSSKSIDANSFQAIVENIPDQEFVHNILAELTEKTSKYNGQDFFDILTNFLSKKLGTEYCFIAEIDSDNDQANVISFHSNGEKQTNFSYKLTHSPCEVCIDSSEPLIILTNASKKFPNDLELKNLNINTYMGVTISDINGQNLGMLVLMDSQPMHYSPVYESVLKILADRIGAELGRLSYEKKLLTSELLYRSIAINFPNGTIEVLDTDFTCVYTDGKEYMQQGIDPVDLLEKSILDRYSTDIAHKIEDQLSPTLEGTSVTFEISIENQHYLKNAVPLRNELEEIDRILLVTQNITESKKSEEERSQLIKDLKSQNEELQRFAYIISHNLRAPIVNITALLDLYNGTEPEDPENREIIDNLKIATNILNNTLQDLIDVVAIKKNKLPKIDRIDFRLLSNNIETSLSKQIEESGALITKDFSNTDSINYIYSHLENFLTNLTTNAIKYRDPNRQLQIEIKTYENNEFTVIEFKDNGIGIDLKRYGDRMFGLYQRFHSHVEGKGLGLYLIREQIRAHDGNLFVESEVGKGTTFYIYLKNLIINTEGIIY</sequence>
<dbReference type="SUPFAM" id="SSF55874">
    <property type="entry name" value="ATPase domain of HSP90 chaperone/DNA topoisomerase II/histidine kinase"/>
    <property type="match status" value="1"/>
</dbReference>
<dbReference type="Gene3D" id="1.10.287.130">
    <property type="match status" value="1"/>
</dbReference>
<dbReference type="SUPFAM" id="SSF55781">
    <property type="entry name" value="GAF domain-like"/>
    <property type="match status" value="1"/>
</dbReference>
<keyword evidence="9" id="KW-1185">Reference proteome</keyword>
<dbReference type="InterPro" id="IPR036890">
    <property type="entry name" value="HATPase_C_sf"/>
</dbReference>
<dbReference type="Pfam" id="PF13185">
    <property type="entry name" value="GAF_2"/>
    <property type="match status" value="1"/>
</dbReference>
<dbReference type="Pfam" id="PF08447">
    <property type="entry name" value="PAS_3"/>
    <property type="match status" value="2"/>
</dbReference>
<dbReference type="SMART" id="SM00091">
    <property type="entry name" value="PAS"/>
    <property type="match status" value="4"/>
</dbReference>
<dbReference type="InterPro" id="IPR052162">
    <property type="entry name" value="Sensor_kinase/Photoreceptor"/>
</dbReference>
<evidence type="ECO:0000256" key="3">
    <source>
        <dbReference type="ARBA" id="ARBA00022553"/>
    </source>
</evidence>
<accession>A0ABS9UUT7</accession>
<evidence type="ECO:0000256" key="2">
    <source>
        <dbReference type="ARBA" id="ARBA00012438"/>
    </source>
</evidence>
<dbReference type="PROSITE" id="PS50109">
    <property type="entry name" value="HIS_KIN"/>
    <property type="match status" value="1"/>
</dbReference>
<keyword evidence="5" id="KW-0418">Kinase</keyword>
<dbReference type="SMART" id="SM00387">
    <property type="entry name" value="HATPase_c"/>
    <property type="match status" value="1"/>
</dbReference>
<dbReference type="EMBL" id="JAKZGP010000001">
    <property type="protein sequence ID" value="MCH7407928.1"/>
    <property type="molecule type" value="Genomic_DNA"/>
</dbReference>
<dbReference type="PROSITE" id="PS50113">
    <property type="entry name" value="PAC"/>
    <property type="match status" value="2"/>
</dbReference>
<dbReference type="InterPro" id="IPR003018">
    <property type="entry name" value="GAF"/>
</dbReference>
<dbReference type="InterPro" id="IPR001610">
    <property type="entry name" value="PAC"/>
</dbReference>
<dbReference type="SUPFAM" id="SSF47384">
    <property type="entry name" value="Homodimeric domain of signal transducing histidine kinase"/>
    <property type="match status" value="1"/>
</dbReference>
<dbReference type="NCBIfam" id="TIGR00229">
    <property type="entry name" value="sensory_box"/>
    <property type="match status" value="3"/>
</dbReference>
<gene>
    <name evidence="8" type="ORF">MM239_00855</name>
</gene>
<feature type="domain" description="PAC" evidence="7">
    <location>
        <begin position="271"/>
        <end position="323"/>
    </location>
</feature>
<dbReference type="SMART" id="SM00086">
    <property type="entry name" value="PAC"/>
    <property type="match status" value="2"/>
</dbReference>
<reference evidence="8" key="1">
    <citation type="submission" date="2022-03" db="EMBL/GenBank/DDBJ databases">
        <title>De novo assembled genomes of Belliella spp. (Cyclobacteriaceae) strains.</title>
        <authorList>
            <person name="Szabo A."/>
            <person name="Korponai K."/>
            <person name="Felfoldi T."/>
        </authorList>
    </citation>
    <scope>NUCLEOTIDE SEQUENCE</scope>
    <source>
        <strain evidence="8">DSM 111904</strain>
    </source>
</reference>
<dbReference type="InterPro" id="IPR035965">
    <property type="entry name" value="PAS-like_dom_sf"/>
</dbReference>
<dbReference type="Gene3D" id="3.30.450.20">
    <property type="entry name" value="PAS domain"/>
    <property type="match status" value="4"/>
</dbReference>
<dbReference type="RefSeq" id="WP_241345867.1">
    <property type="nucleotide sequence ID" value="NZ_JAKZGP010000001.1"/>
</dbReference>